<evidence type="ECO:0000259" key="2">
    <source>
        <dbReference type="PROSITE" id="PS50965"/>
    </source>
</evidence>
<keyword evidence="1" id="KW-0812">Transmembrane</keyword>
<comment type="caution">
    <text evidence="3">The sequence shown here is derived from an EMBL/GenBank/DDBJ whole genome shotgun (WGS) entry which is preliminary data.</text>
</comment>
<dbReference type="PROSITE" id="PS50965">
    <property type="entry name" value="NERD"/>
    <property type="match status" value="1"/>
</dbReference>
<dbReference type="InterPro" id="IPR011528">
    <property type="entry name" value="NERD"/>
</dbReference>
<dbReference type="Pfam" id="PF08378">
    <property type="entry name" value="NERD"/>
    <property type="match status" value="1"/>
</dbReference>
<protein>
    <submittedName>
        <fullName evidence="3">Nuclease-related domain-containing protein</fullName>
    </submittedName>
</protein>
<keyword evidence="1" id="KW-0472">Membrane</keyword>
<evidence type="ECO:0000313" key="3">
    <source>
        <dbReference type="EMBL" id="MDM7885178.1"/>
    </source>
</evidence>
<feature type="domain" description="NERD" evidence="2">
    <location>
        <begin position="47"/>
        <end position="158"/>
    </location>
</feature>
<feature type="transmembrane region" description="Helical" evidence="1">
    <location>
        <begin position="236"/>
        <end position="263"/>
    </location>
</feature>
<proteinExistence type="predicted"/>
<dbReference type="Proteomes" id="UP001237823">
    <property type="component" value="Unassembled WGS sequence"/>
</dbReference>
<organism evidence="3 4">
    <name type="scientific">Curtobacterium citri</name>
    <dbReference type="NCBI Taxonomy" id="3055139"/>
    <lineage>
        <taxon>Bacteria</taxon>
        <taxon>Bacillati</taxon>
        <taxon>Actinomycetota</taxon>
        <taxon>Actinomycetes</taxon>
        <taxon>Micrococcales</taxon>
        <taxon>Microbacteriaceae</taxon>
        <taxon>Curtobacterium</taxon>
    </lineage>
</organism>
<keyword evidence="1" id="KW-1133">Transmembrane helix</keyword>
<accession>A0ABT7T6I4</accession>
<keyword evidence="4" id="KW-1185">Reference proteome</keyword>
<sequence length="265" mass="28384">MTLRARRPGYAVMQECLRLQSEAPARTKAQRFWGTDPVVPAARSWLKGAMGERRVAAELDRLGPAFTVLHAVPVGSGSTDIDHLVIGPTGVFSVNTKNHSGHKVFVGGGAFMVGGKKTSHMSAAQSEGRRATRLLSDAAGGPILVQPLLVVAAERITFGKKRAPVVVLTPEQVRPWIAGLERAHSDEAVRYLSMLAEDRGTWHAAAVVLDDTLRLEQRFDRLLREIDDARTRRRRAALAVVLGAVALPAAGVLALSAAVGTLLGN</sequence>
<gene>
    <name evidence="3" type="ORF">QUG92_08670</name>
</gene>
<evidence type="ECO:0000313" key="4">
    <source>
        <dbReference type="Proteomes" id="UP001237823"/>
    </source>
</evidence>
<evidence type="ECO:0000256" key="1">
    <source>
        <dbReference type="SAM" id="Phobius"/>
    </source>
</evidence>
<dbReference type="EMBL" id="JAUCML010000004">
    <property type="protein sequence ID" value="MDM7885178.1"/>
    <property type="molecule type" value="Genomic_DNA"/>
</dbReference>
<dbReference type="RefSeq" id="WP_289458743.1">
    <property type="nucleotide sequence ID" value="NZ_JAUCML010000004.1"/>
</dbReference>
<name>A0ABT7T6I4_9MICO</name>
<reference evidence="3 4" key="1">
    <citation type="submission" date="2023-06" db="EMBL/GenBank/DDBJ databases">
        <authorList>
            <person name="Feng G."/>
            <person name="Li J."/>
            <person name="Zhu H."/>
        </authorList>
    </citation>
    <scope>NUCLEOTIDE SEQUENCE [LARGE SCALE GENOMIC DNA]</scope>
    <source>
        <strain evidence="3 4">RHCKG23</strain>
    </source>
</reference>